<dbReference type="PANTHER" id="PTHR30572:SF18">
    <property type="entry name" value="ABC-TYPE MACROLIDE FAMILY EXPORT SYSTEM PERMEASE COMPONENT 2"/>
    <property type="match status" value="1"/>
</dbReference>
<evidence type="ECO:0000256" key="2">
    <source>
        <dbReference type="ARBA" id="ARBA00022475"/>
    </source>
</evidence>
<evidence type="ECO:0000313" key="9">
    <source>
        <dbReference type="EMBL" id="CUP25645.1"/>
    </source>
</evidence>
<reference evidence="9 10" key="1">
    <citation type="submission" date="2015-09" db="EMBL/GenBank/DDBJ databases">
        <authorList>
            <consortium name="Pathogen Informatics"/>
        </authorList>
    </citation>
    <scope>NUCLEOTIDE SEQUENCE [LARGE SCALE GENOMIC DNA]</scope>
    <source>
        <strain evidence="9 10">2789STDY5608791</strain>
    </source>
</reference>
<dbReference type="RefSeq" id="WP_057089430.1">
    <property type="nucleotide sequence ID" value="NZ_CYZF01000010.1"/>
</dbReference>
<evidence type="ECO:0000256" key="3">
    <source>
        <dbReference type="ARBA" id="ARBA00022692"/>
    </source>
</evidence>
<keyword evidence="2" id="KW-1003">Cell membrane</keyword>
<dbReference type="InterPro" id="IPR025857">
    <property type="entry name" value="MacB_PCD"/>
</dbReference>
<feature type="transmembrane region" description="Helical" evidence="6">
    <location>
        <begin position="370"/>
        <end position="393"/>
    </location>
</feature>
<dbReference type="InterPro" id="IPR050250">
    <property type="entry name" value="Macrolide_Exporter_MacB"/>
</dbReference>
<sequence length="778" mass="88025">MKQLYYSILMLLRGRSNNLTKTISLTLGLFIGILLFACVAFQLSYNRFFDKPEQLYLAYMTNLLNGVPDKSAPYIYGTFSEAMRENFPEQVEDATVWRESWERIFYHGSVRLSQRTIYADSHLFSTMGIKLLAGNAEDLKTDGNIFISRSLADKIREDAELTTVIGKQLYLDRKVPVTVRGIFEDLPENTDVPFQVVASMAYFWNNKRAGWGFDISYASLIRFKNPEKDIPAVEARVPEMIKKYLPGFKEDANNSWTIDFRPLTDLHTQNSTVSTMVVVMTILAIAILLIAAFNYVLISLSSLARRAKEVGVHKCNGAANSTIFGLFLNETVLLILLSVVLTGGLMYLFRDFVEEIAVAKLLSLFTVQNLWVPGMVVLSVLLLAGILPAWVFSSIPVTQVFRRYTERNTSWKRPLLFVQFVGVSFIFCFLLVVLCQYHLVINRPLKYDPARVVTCWADVGGDYENKVTLFSSLPMVEDYTCSSQLITEGYSGDTFDTGDGHKVNTRLDWVTRSFLPMMKIKLIEGSNFSSAKNGETMWADNDELIVNQTFISQAGWTDSAVGRVVNWAGTNFKVVGVMEDYPINSAFEEQSPIVLVVKENWGSMHYLRLKEPFGENLTALNRSMQEMFPTDDVVFTSLEKELEEQYVDVRRFRNVVLLASCSIFFITLMGLLGYVNDEVRRRSKEIAIRKVNGAEAGSIIHLLTKEITWIAIPGVCLGGICAYIFGRRWLDSFAEQVDVGFGAFGVVIILLLIIIAVCIVWRTWRIANENPVKSIKSE</sequence>
<dbReference type="EMBL" id="CYZF01000010">
    <property type="protein sequence ID" value="CUP25645.1"/>
    <property type="molecule type" value="Genomic_DNA"/>
</dbReference>
<dbReference type="GO" id="GO:0005886">
    <property type="term" value="C:plasma membrane"/>
    <property type="evidence" value="ECO:0007669"/>
    <property type="project" value="UniProtKB-SubCell"/>
</dbReference>
<dbReference type="PANTHER" id="PTHR30572">
    <property type="entry name" value="MEMBRANE COMPONENT OF TRANSPORTER-RELATED"/>
    <property type="match status" value="1"/>
</dbReference>
<dbReference type="Pfam" id="PF02687">
    <property type="entry name" value="FtsX"/>
    <property type="match status" value="2"/>
</dbReference>
<gene>
    <name evidence="9" type="ORF">ERS417307_03370</name>
</gene>
<feature type="transmembrane region" description="Helical" evidence="6">
    <location>
        <begin position="331"/>
        <end position="350"/>
    </location>
</feature>
<proteinExistence type="predicted"/>
<feature type="domain" description="MacB-like periplasmic core" evidence="8">
    <location>
        <begin position="25"/>
        <end position="236"/>
    </location>
</feature>
<keyword evidence="3 6" id="KW-0812">Transmembrane</keyword>
<feature type="domain" description="ABC3 transporter permease C-terminal" evidence="7">
    <location>
        <begin position="282"/>
        <end position="391"/>
    </location>
</feature>
<protein>
    <submittedName>
        <fullName evidence="9">Putative ABC transport system, membrane protein</fullName>
    </submittedName>
</protein>
<dbReference type="GO" id="GO:0022857">
    <property type="term" value="F:transmembrane transporter activity"/>
    <property type="evidence" value="ECO:0007669"/>
    <property type="project" value="TreeGrafter"/>
</dbReference>
<feature type="transmembrane region" description="Helical" evidence="6">
    <location>
        <begin position="707"/>
        <end position="726"/>
    </location>
</feature>
<evidence type="ECO:0000259" key="8">
    <source>
        <dbReference type="Pfam" id="PF12704"/>
    </source>
</evidence>
<evidence type="ECO:0000256" key="1">
    <source>
        <dbReference type="ARBA" id="ARBA00004651"/>
    </source>
</evidence>
<evidence type="ECO:0000259" key="7">
    <source>
        <dbReference type="Pfam" id="PF02687"/>
    </source>
</evidence>
<feature type="transmembrane region" description="Helical" evidence="6">
    <location>
        <begin position="655"/>
        <end position="675"/>
    </location>
</feature>
<keyword evidence="4 6" id="KW-1133">Transmembrane helix</keyword>
<dbReference type="AlphaFoldDB" id="A0A174LV88"/>
<evidence type="ECO:0000313" key="10">
    <source>
        <dbReference type="Proteomes" id="UP000095419"/>
    </source>
</evidence>
<dbReference type="Proteomes" id="UP000095419">
    <property type="component" value="Unassembled WGS sequence"/>
</dbReference>
<feature type="transmembrane region" description="Helical" evidence="6">
    <location>
        <begin position="741"/>
        <end position="761"/>
    </location>
</feature>
<feature type="transmembrane region" description="Helical" evidence="6">
    <location>
        <begin position="276"/>
        <end position="298"/>
    </location>
</feature>
<dbReference type="Pfam" id="PF12704">
    <property type="entry name" value="MacB_PCD"/>
    <property type="match status" value="1"/>
</dbReference>
<comment type="subcellular location">
    <subcellularLocation>
        <location evidence="1">Cell membrane</location>
        <topology evidence="1">Multi-pass membrane protein</topology>
    </subcellularLocation>
</comment>
<name>A0A174LV88_BACUN</name>
<evidence type="ECO:0000256" key="6">
    <source>
        <dbReference type="SAM" id="Phobius"/>
    </source>
</evidence>
<keyword evidence="5 6" id="KW-0472">Membrane</keyword>
<dbReference type="InterPro" id="IPR003838">
    <property type="entry name" value="ABC3_permease_C"/>
</dbReference>
<feature type="transmembrane region" description="Helical" evidence="6">
    <location>
        <begin position="414"/>
        <end position="439"/>
    </location>
</feature>
<evidence type="ECO:0000256" key="4">
    <source>
        <dbReference type="ARBA" id="ARBA00022989"/>
    </source>
</evidence>
<accession>A0A174LV88</accession>
<feature type="transmembrane region" description="Helical" evidence="6">
    <location>
        <begin position="21"/>
        <end position="45"/>
    </location>
</feature>
<evidence type="ECO:0000256" key="5">
    <source>
        <dbReference type="ARBA" id="ARBA00023136"/>
    </source>
</evidence>
<organism evidence="9 10">
    <name type="scientific">Bacteroides uniformis</name>
    <dbReference type="NCBI Taxonomy" id="820"/>
    <lineage>
        <taxon>Bacteria</taxon>
        <taxon>Pseudomonadati</taxon>
        <taxon>Bacteroidota</taxon>
        <taxon>Bacteroidia</taxon>
        <taxon>Bacteroidales</taxon>
        <taxon>Bacteroidaceae</taxon>
        <taxon>Bacteroides</taxon>
    </lineage>
</organism>
<feature type="domain" description="ABC3 transporter permease C-terminal" evidence="7">
    <location>
        <begin position="659"/>
        <end position="771"/>
    </location>
</feature>